<comment type="caution">
    <text evidence="4">The sequence shown here is derived from an EMBL/GenBank/DDBJ whole genome shotgun (WGS) entry which is preliminary data.</text>
</comment>
<feature type="domain" description="ABC transporter" evidence="3">
    <location>
        <begin position="4"/>
        <end position="232"/>
    </location>
</feature>
<dbReference type="Proteomes" id="UP000253970">
    <property type="component" value="Unassembled WGS sequence"/>
</dbReference>
<keyword evidence="2 4" id="KW-0067">ATP-binding</keyword>
<reference evidence="6 7" key="1">
    <citation type="journal article" date="2018" name="Elife">
        <title>Discovery and characterization of a prevalent human gut bacterial enzyme sufficient for the inactivation of a family of plant toxins.</title>
        <authorList>
            <person name="Koppel N."/>
            <person name="Bisanz J.E."/>
            <person name="Pandelia M.E."/>
            <person name="Turnbaugh P.J."/>
            <person name="Balskus E.P."/>
        </authorList>
    </citation>
    <scope>NUCLEOTIDE SEQUENCE [LARGE SCALE GENOMIC DNA]</scope>
    <source>
        <strain evidence="5 6">MR1 #12</strain>
        <strain evidence="4 7">W1 BHI 6</strain>
    </source>
</reference>
<proteinExistence type="predicted"/>
<dbReference type="PANTHER" id="PTHR24221:SF590">
    <property type="entry name" value="COMPONENT LINKED WITH THE ASSEMBLY OF CYTOCHROME' TRANSPORT TRANSMEMBRANE ATP-BINDING PROTEIN ABC TRANSPORTER CYDD-RELATED"/>
    <property type="match status" value="1"/>
</dbReference>
<evidence type="ECO:0000256" key="1">
    <source>
        <dbReference type="ARBA" id="ARBA00022741"/>
    </source>
</evidence>
<dbReference type="Pfam" id="PF00005">
    <property type="entry name" value="ABC_tran"/>
    <property type="match status" value="1"/>
</dbReference>
<dbReference type="PROSITE" id="PS50893">
    <property type="entry name" value="ABC_TRANSPORTER_2"/>
    <property type="match status" value="1"/>
</dbReference>
<accession>A0A369MKV2</accession>
<dbReference type="GeneID" id="69510632"/>
<dbReference type="InterPro" id="IPR017871">
    <property type="entry name" value="ABC_transporter-like_CS"/>
</dbReference>
<evidence type="ECO:0000256" key="2">
    <source>
        <dbReference type="ARBA" id="ARBA00022840"/>
    </source>
</evidence>
<evidence type="ECO:0000313" key="6">
    <source>
        <dbReference type="Proteomes" id="UP000253752"/>
    </source>
</evidence>
<dbReference type="Gene3D" id="3.40.50.300">
    <property type="entry name" value="P-loop containing nucleotide triphosphate hydrolases"/>
    <property type="match status" value="1"/>
</dbReference>
<sequence length="232" mass="24481">MSLFQAEDITASYLRAGVRTTLLSGASFSLEAGGVYDLVGPSGSGKSTLLRVCARMLARDGGELFLDGAPSSSFEPVQWRRRVCLVPQQPALVGGTVRDNLLLPWTLSVNAGSAPPADGDLERLLEAADLHDVELGRNAAQLSGGQAARVALLRAFATRPRVLLLDEVDAALDDESARAVGRLTKSLVDDRMACLRIRHRAADGVACGTFSLRDGALSYASRADADGEGTRS</sequence>
<dbReference type="InterPro" id="IPR003593">
    <property type="entry name" value="AAA+_ATPase"/>
</dbReference>
<dbReference type="AlphaFoldDB" id="A0A369MKV2"/>
<protein>
    <submittedName>
        <fullName evidence="4">ABC transporter ATP-binding protein</fullName>
    </submittedName>
</protein>
<dbReference type="PROSITE" id="PS00211">
    <property type="entry name" value="ABC_TRANSPORTER_1"/>
    <property type="match status" value="1"/>
</dbReference>
<dbReference type="EMBL" id="PPTX01000018">
    <property type="protein sequence ID" value="RDB77322.1"/>
    <property type="molecule type" value="Genomic_DNA"/>
</dbReference>
<dbReference type="GO" id="GO:0005524">
    <property type="term" value="F:ATP binding"/>
    <property type="evidence" value="ECO:0007669"/>
    <property type="project" value="UniProtKB-KW"/>
</dbReference>
<organism evidence="4 7">
    <name type="scientific">Eggerthella lenta</name>
    <name type="common">Eubacterium lentum</name>
    <dbReference type="NCBI Taxonomy" id="84112"/>
    <lineage>
        <taxon>Bacteria</taxon>
        <taxon>Bacillati</taxon>
        <taxon>Actinomycetota</taxon>
        <taxon>Coriobacteriia</taxon>
        <taxon>Eggerthellales</taxon>
        <taxon>Eggerthellaceae</taxon>
        <taxon>Eggerthella</taxon>
    </lineage>
</organism>
<keyword evidence="1" id="KW-0547">Nucleotide-binding</keyword>
<dbReference type="EMBL" id="PPTU01000001">
    <property type="protein sequence ID" value="RDB73324.1"/>
    <property type="molecule type" value="Genomic_DNA"/>
</dbReference>
<dbReference type="Proteomes" id="UP000253752">
    <property type="component" value="Unassembled WGS sequence"/>
</dbReference>
<dbReference type="GO" id="GO:0016887">
    <property type="term" value="F:ATP hydrolysis activity"/>
    <property type="evidence" value="ECO:0007669"/>
    <property type="project" value="InterPro"/>
</dbReference>
<evidence type="ECO:0000313" key="4">
    <source>
        <dbReference type="EMBL" id="RDB73324.1"/>
    </source>
</evidence>
<dbReference type="InterPro" id="IPR003439">
    <property type="entry name" value="ABC_transporter-like_ATP-bd"/>
</dbReference>
<dbReference type="SUPFAM" id="SSF52540">
    <property type="entry name" value="P-loop containing nucleoside triphosphate hydrolases"/>
    <property type="match status" value="1"/>
</dbReference>
<dbReference type="InterPro" id="IPR027417">
    <property type="entry name" value="P-loop_NTPase"/>
</dbReference>
<dbReference type="SMART" id="SM00382">
    <property type="entry name" value="AAA"/>
    <property type="match status" value="1"/>
</dbReference>
<dbReference type="RefSeq" id="WP_009608316.1">
    <property type="nucleotide sequence ID" value="NZ_AP025575.1"/>
</dbReference>
<name>A0A369MKV2_EGGLN</name>
<dbReference type="GO" id="GO:0042626">
    <property type="term" value="F:ATPase-coupled transmembrane transporter activity"/>
    <property type="evidence" value="ECO:0007669"/>
    <property type="project" value="TreeGrafter"/>
</dbReference>
<gene>
    <name evidence="5" type="ORF">C1872_11320</name>
    <name evidence="4" type="ORF">C1875_00260</name>
</gene>
<dbReference type="InterPro" id="IPR039421">
    <property type="entry name" value="Type_1_exporter"/>
</dbReference>
<evidence type="ECO:0000259" key="3">
    <source>
        <dbReference type="PROSITE" id="PS50893"/>
    </source>
</evidence>
<evidence type="ECO:0000313" key="5">
    <source>
        <dbReference type="EMBL" id="RDB77322.1"/>
    </source>
</evidence>
<dbReference type="PANTHER" id="PTHR24221">
    <property type="entry name" value="ATP-BINDING CASSETTE SUB-FAMILY B"/>
    <property type="match status" value="1"/>
</dbReference>
<evidence type="ECO:0000313" key="7">
    <source>
        <dbReference type="Proteomes" id="UP000253970"/>
    </source>
</evidence>